<organism evidence="2 3">
    <name type="scientific">Favolaschia claudopus</name>
    <dbReference type="NCBI Taxonomy" id="2862362"/>
    <lineage>
        <taxon>Eukaryota</taxon>
        <taxon>Fungi</taxon>
        <taxon>Dikarya</taxon>
        <taxon>Basidiomycota</taxon>
        <taxon>Agaricomycotina</taxon>
        <taxon>Agaricomycetes</taxon>
        <taxon>Agaricomycetidae</taxon>
        <taxon>Agaricales</taxon>
        <taxon>Marasmiineae</taxon>
        <taxon>Mycenaceae</taxon>
        <taxon>Favolaschia</taxon>
    </lineage>
</organism>
<gene>
    <name evidence="2" type="ORF">R3P38DRAFT_3206759</name>
</gene>
<evidence type="ECO:0000313" key="2">
    <source>
        <dbReference type="EMBL" id="KAK7013456.1"/>
    </source>
</evidence>
<reference evidence="2 3" key="1">
    <citation type="journal article" date="2024" name="J Genomics">
        <title>Draft genome sequencing and assembly of Favolaschia claudopus CIRM-BRFM 2984 isolated from oak limbs.</title>
        <authorList>
            <person name="Navarro D."/>
            <person name="Drula E."/>
            <person name="Chaduli D."/>
            <person name="Cazenave R."/>
            <person name="Ahrendt S."/>
            <person name="Wang J."/>
            <person name="Lipzen A."/>
            <person name="Daum C."/>
            <person name="Barry K."/>
            <person name="Grigoriev I.V."/>
            <person name="Favel A."/>
            <person name="Rosso M.N."/>
            <person name="Martin F."/>
        </authorList>
    </citation>
    <scope>NUCLEOTIDE SEQUENCE [LARGE SCALE GENOMIC DNA]</scope>
    <source>
        <strain evidence="2 3">CIRM-BRFM 2984</strain>
    </source>
</reference>
<name>A0AAW0AKL5_9AGAR</name>
<sequence length="175" mass="18813">MSSPKGEVSPDITNYFSPNTSSVLDIVSHRLHHLPLSSHSLKRQPSTGDAEHRNKIAKMGDVNMLDNLHKHLVSVVSSTYSVLGWAAEHIKFNQTDEVVKYVEKNEGASHRRRSTITLDAPTPGNGAGGNGFNNSHGRGNAGFSRANRAGGSYGRYAGNNRGNGNGRGGARFAFD</sequence>
<accession>A0AAW0AKL5</accession>
<comment type="caution">
    <text evidence="2">The sequence shown here is derived from an EMBL/GenBank/DDBJ whole genome shotgun (WGS) entry which is preliminary data.</text>
</comment>
<evidence type="ECO:0000313" key="3">
    <source>
        <dbReference type="Proteomes" id="UP001362999"/>
    </source>
</evidence>
<dbReference type="Proteomes" id="UP001362999">
    <property type="component" value="Unassembled WGS sequence"/>
</dbReference>
<keyword evidence="3" id="KW-1185">Reference proteome</keyword>
<evidence type="ECO:0000256" key="1">
    <source>
        <dbReference type="SAM" id="MobiDB-lite"/>
    </source>
</evidence>
<feature type="region of interest" description="Disordered" evidence="1">
    <location>
        <begin position="116"/>
        <end position="175"/>
    </location>
</feature>
<protein>
    <submittedName>
        <fullName evidence="2">Uncharacterized protein</fullName>
    </submittedName>
</protein>
<proteinExistence type="predicted"/>
<dbReference type="AlphaFoldDB" id="A0AAW0AKL5"/>
<feature type="compositionally biased region" description="Low complexity" evidence="1">
    <location>
        <begin position="144"/>
        <end position="160"/>
    </location>
</feature>
<dbReference type="EMBL" id="JAWWNJ010000059">
    <property type="protein sequence ID" value="KAK7013456.1"/>
    <property type="molecule type" value="Genomic_DNA"/>
</dbReference>